<organism evidence="1 2">
    <name type="scientific">Nonomuraea terrae</name>
    <dbReference type="NCBI Taxonomy" id="2530383"/>
    <lineage>
        <taxon>Bacteria</taxon>
        <taxon>Bacillati</taxon>
        <taxon>Actinomycetota</taxon>
        <taxon>Actinomycetes</taxon>
        <taxon>Streptosporangiales</taxon>
        <taxon>Streptosporangiaceae</taxon>
        <taxon>Nonomuraea</taxon>
    </lineage>
</organism>
<dbReference type="AlphaFoldDB" id="A0A4R4YPP1"/>
<gene>
    <name evidence="1" type="ORF">E1286_18645</name>
</gene>
<dbReference type="OrthoDB" id="9806334at2"/>
<dbReference type="InterPro" id="IPR036271">
    <property type="entry name" value="Tet_transcr_reg_TetR-rel_C_sf"/>
</dbReference>
<keyword evidence="2" id="KW-1185">Reference proteome</keyword>
<dbReference type="EMBL" id="SMKQ01000051">
    <property type="protein sequence ID" value="TDD47081.1"/>
    <property type="molecule type" value="Genomic_DNA"/>
</dbReference>
<evidence type="ECO:0000313" key="1">
    <source>
        <dbReference type="EMBL" id="TDD47081.1"/>
    </source>
</evidence>
<comment type="caution">
    <text evidence="1">The sequence shown here is derived from an EMBL/GenBank/DDBJ whole genome shotgun (WGS) entry which is preliminary data.</text>
</comment>
<protein>
    <submittedName>
        <fullName evidence="1">Uncharacterized protein</fullName>
    </submittedName>
</protein>
<accession>A0A4R4YPP1</accession>
<sequence>MIATIHGDLAEFKGRRVSARATAAGALDAYIRSLVEYVRDHRAEMSAATEISVNFRPEGGAALSEAATSTSTLSHLERLLARGQESGEFGTFNRRVMVTALQRALDGLPFLLEADADLDEYADEPAALFARATRP</sequence>
<reference evidence="1 2" key="1">
    <citation type="submission" date="2019-03" db="EMBL/GenBank/DDBJ databases">
        <title>Draft genome sequences of novel Actinobacteria.</title>
        <authorList>
            <person name="Sahin N."/>
            <person name="Ay H."/>
            <person name="Saygin H."/>
        </authorList>
    </citation>
    <scope>NUCLEOTIDE SEQUENCE [LARGE SCALE GENOMIC DNA]</scope>
    <source>
        <strain evidence="1 2">CH32</strain>
    </source>
</reference>
<dbReference type="SUPFAM" id="SSF48498">
    <property type="entry name" value="Tetracyclin repressor-like, C-terminal domain"/>
    <property type="match status" value="1"/>
</dbReference>
<dbReference type="RefSeq" id="WP_132614191.1">
    <property type="nucleotide sequence ID" value="NZ_SMKQ01000051.1"/>
</dbReference>
<evidence type="ECO:0000313" key="2">
    <source>
        <dbReference type="Proteomes" id="UP000295302"/>
    </source>
</evidence>
<dbReference type="Gene3D" id="1.10.357.10">
    <property type="entry name" value="Tetracycline Repressor, domain 2"/>
    <property type="match status" value="1"/>
</dbReference>
<dbReference type="Proteomes" id="UP000295302">
    <property type="component" value="Unassembled WGS sequence"/>
</dbReference>
<name>A0A4R4YPP1_9ACTN</name>
<proteinExistence type="predicted"/>